<dbReference type="PANTHER" id="PTHR34145">
    <property type="entry name" value="OS02G0105600 PROTEIN"/>
    <property type="match status" value="1"/>
</dbReference>
<dbReference type="GeneID" id="112491738"/>
<dbReference type="RefSeq" id="XP_048330088.2">
    <property type="nucleotide sequence ID" value="XM_048474131.2"/>
</dbReference>
<accession>A0ABM3IK43</accession>
<protein>
    <submittedName>
        <fullName evidence="3">Uncharacterized protein LOC112491738 isoform X2</fullName>
    </submittedName>
</protein>
<dbReference type="InterPro" id="IPR032675">
    <property type="entry name" value="LRR_dom_sf"/>
</dbReference>
<dbReference type="Gene3D" id="3.80.10.10">
    <property type="entry name" value="Ribonuclease Inhibitor"/>
    <property type="match status" value="1"/>
</dbReference>
<dbReference type="InterPro" id="IPR001810">
    <property type="entry name" value="F-box_dom"/>
</dbReference>
<dbReference type="SUPFAM" id="SSF81383">
    <property type="entry name" value="F-box domain"/>
    <property type="match status" value="1"/>
</dbReference>
<dbReference type="Proteomes" id="UP001652623">
    <property type="component" value="Chromosome 2"/>
</dbReference>
<organism evidence="2 3">
    <name type="scientific">Ziziphus jujuba</name>
    <name type="common">Chinese jujube</name>
    <name type="synonym">Ziziphus sativa</name>
    <dbReference type="NCBI Taxonomy" id="326968"/>
    <lineage>
        <taxon>Eukaryota</taxon>
        <taxon>Viridiplantae</taxon>
        <taxon>Streptophyta</taxon>
        <taxon>Embryophyta</taxon>
        <taxon>Tracheophyta</taxon>
        <taxon>Spermatophyta</taxon>
        <taxon>Magnoliopsida</taxon>
        <taxon>eudicotyledons</taxon>
        <taxon>Gunneridae</taxon>
        <taxon>Pentapetalae</taxon>
        <taxon>rosids</taxon>
        <taxon>fabids</taxon>
        <taxon>Rosales</taxon>
        <taxon>Rhamnaceae</taxon>
        <taxon>Paliureae</taxon>
        <taxon>Ziziphus</taxon>
    </lineage>
</organism>
<evidence type="ECO:0000313" key="3">
    <source>
        <dbReference type="RefSeq" id="XP_048330088.2"/>
    </source>
</evidence>
<evidence type="ECO:0000259" key="1">
    <source>
        <dbReference type="Pfam" id="PF00646"/>
    </source>
</evidence>
<dbReference type="SUPFAM" id="SSF52058">
    <property type="entry name" value="L domain-like"/>
    <property type="match status" value="1"/>
</dbReference>
<gene>
    <name evidence="3" type="primary">LOC112491738</name>
</gene>
<dbReference type="InterPro" id="IPR053772">
    <property type="entry name" value="At1g61320/At1g61330-like"/>
</dbReference>
<dbReference type="InterPro" id="IPR036047">
    <property type="entry name" value="F-box-like_dom_sf"/>
</dbReference>
<reference evidence="3" key="2">
    <citation type="submission" date="2025-08" db="UniProtKB">
        <authorList>
            <consortium name="RefSeq"/>
        </authorList>
    </citation>
    <scope>IDENTIFICATION</scope>
    <source>
        <tissue evidence="3">Seedling</tissue>
    </source>
</reference>
<evidence type="ECO:0000313" key="2">
    <source>
        <dbReference type="Proteomes" id="UP001652623"/>
    </source>
</evidence>
<feature type="domain" description="F-box" evidence="1">
    <location>
        <begin position="27"/>
        <end position="62"/>
    </location>
</feature>
<dbReference type="PANTHER" id="PTHR34145:SF28">
    <property type="entry name" value="F-BOX DOMAIN-CONTAINING PROTEIN"/>
    <property type="match status" value="1"/>
</dbReference>
<proteinExistence type="predicted"/>
<reference evidence="2" key="1">
    <citation type="submission" date="2025-05" db="UniProtKB">
        <authorList>
            <consortium name="RefSeq"/>
        </authorList>
    </citation>
    <scope>NUCLEOTIDE SEQUENCE [LARGE SCALE GENOMIC DNA]</scope>
</reference>
<name>A0ABM3IK43_ZIZJJ</name>
<keyword evidence="2" id="KW-1185">Reference proteome</keyword>
<sequence length="554" mass="64298">MLRLLNKNQNQNSVWQINKSAAMADRFSTLPEHIIHNIMSFLPSIRDAMALSMVSRTFSSAFLCLPIMDMDMDYFFFSDLKSKQAWFSYALLSIVERCCPTIYTELYLAEILGWSKEDAQTLKLEGCCKFKEISFQRLEYLHSLEFDSVDFMKVEMEAPNLVSLIYNSESARSPEINICSTNLKHLQFEGANVPKNWVAHNFSEFPFLETLKLIGSHRWMEIKFHLENLNALELDSVDFTQVEIEAPNLVSLIYKSISNRSCSINISSSSSTNLKQLQFEGVNVPQNWVAQNFSEFRFLETLKLTDSHWNLREIKFHLENLNALELDSVNFWKVEIEAPNLVSLIYKSGYGTPLEINISSSSTSLKHLQFEGKSVPKRWVAENFSEFCFLETLKLNTDCPFPSKKFKFQLQCLKVLILNLKFTRSELFTCEIEAPNLVSFMYMNEDDGWNSSTSVRVTPLVTFTSKAKPNVILDVSSSEHENNFSSWMHYIRYMKSDFRKNMVIPLSNFKHLKVESQGSHPNTLSFIVDKQVKSLKFYYKKENIESWQLDLEKK</sequence>
<dbReference type="Pfam" id="PF00646">
    <property type="entry name" value="F-box"/>
    <property type="match status" value="1"/>
</dbReference>